<dbReference type="AlphaFoldDB" id="A0AAI9T6F5"/>
<accession>A0AAI9T6F5</accession>
<feature type="compositionally biased region" description="Polar residues" evidence="1">
    <location>
        <begin position="48"/>
        <end position="57"/>
    </location>
</feature>
<keyword evidence="4" id="KW-1185">Reference proteome</keyword>
<protein>
    <recommendedName>
        <fullName evidence="2">F-box domain-containing protein</fullName>
    </recommendedName>
</protein>
<evidence type="ECO:0000313" key="3">
    <source>
        <dbReference type="EMBL" id="KAJ9481115.1"/>
    </source>
</evidence>
<dbReference type="InterPro" id="IPR001810">
    <property type="entry name" value="F-box_dom"/>
</dbReference>
<dbReference type="Gene3D" id="1.20.1280.50">
    <property type="match status" value="1"/>
</dbReference>
<dbReference type="Proteomes" id="UP001227192">
    <property type="component" value="Unassembled WGS sequence"/>
</dbReference>
<proteinExistence type="predicted"/>
<comment type="caution">
    <text evidence="3">The sequence shown here is derived from an EMBL/GenBank/DDBJ whole genome shotgun (WGS) entry which is preliminary data.</text>
</comment>
<evidence type="ECO:0000313" key="4">
    <source>
        <dbReference type="Proteomes" id="UP001227192"/>
    </source>
</evidence>
<dbReference type="Pfam" id="PF00646">
    <property type="entry name" value="F-box"/>
    <property type="match status" value="1"/>
</dbReference>
<name>A0AAI9T6F5_PENTH</name>
<reference evidence="3" key="1">
    <citation type="submission" date="2015-06" db="EMBL/GenBank/DDBJ databases">
        <authorList>
            <person name="Nguyen H."/>
        </authorList>
    </citation>
    <scope>NUCLEOTIDE SEQUENCE</scope>
    <source>
        <strain evidence="3">DAOM 180753</strain>
    </source>
</reference>
<gene>
    <name evidence="3" type="ORF">VN97_g12387</name>
</gene>
<evidence type="ECO:0000256" key="1">
    <source>
        <dbReference type="SAM" id="MobiDB-lite"/>
    </source>
</evidence>
<feature type="compositionally biased region" description="Polar residues" evidence="1">
    <location>
        <begin position="15"/>
        <end position="26"/>
    </location>
</feature>
<reference evidence="3" key="2">
    <citation type="journal article" date="2016" name="Fungal Biol.">
        <title>Ochratoxin A production by Penicillium thymicola.</title>
        <authorList>
            <person name="Nguyen H.D.T."/>
            <person name="McMullin D.R."/>
            <person name="Ponomareva E."/>
            <person name="Riley R."/>
            <person name="Pomraning K.R."/>
            <person name="Baker S.E."/>
            <person name="Seifert K.A."/>
        </authorList>
    </citation>
    <scope>NUCLEOTIDE SEQUENCE</scope>
    <source>
        <strain evidence="3">DAOM 180753</strain>
    </source>
</reference>
<dbReference type="SUPFAM" id="SSF81383">
    <property type="entry name" value="F-box domain"/>
    <property type="match status" value="1"/>
</dbReference>
<dbReference type="InterPro" id="IPR036047">
    <property type="entry name" value="F-box-like_dom_sf"/>
</dbReference>
<sequence length="355" mass="40452">MVQLGIRGLPVRSAGQATRRMSTLANDLSDPGPLPQKLLFQPPPSAAQRRSSTQTRSIPPKGSKMSEKTQPRALAIPEIVTSILHQMDTRTLLAAQRISRTWKDLIRNTQSLQEALFLQPSSNGHNLTTRVDNPLLAEAFPSLFRSQDRDNAHGQYISLTDLAWEKDPVTRAMFIRPEASWRRMLTHQPPLYRVGAFQSSCTPFGWGWSQEKAGIPEDGLRMAPLFEYLIDRDPDDWAYGMSIEIFFPSSSPTGILALEKYKNWREAYGADWAWREMMGQFDLVLQIEGSTTCTSEIDYEEEQEETEKEAKEKGVELPDTDVVVSKRICECYRELGVKMEGLRMEEYNKGWGMWD</sequence>
<feature type="region of interest" description="Disordered" evidence="1">
    <location>
        <begin position="1"/>
        <end position="70"/>
    </location>
</feature>
<evidence type="ECO:0000259" key="2">
    <source>
        <dbReference type="Pfam" id="PF00646"/>
    </source>
</evidence>
<dbReference type="EMBL" id="LACB01000906">
    <property type="protein sequence ID" value="KAJ9481115.1"/>
    <property type="molecule type" value="Genomic_DNA"/>
</dbReference>
<organism evidence="3 4">
    <name type="scientific">Penicillium thymicola</name>
    <dbReference type="NCBI Taxonomy" id="293382"/>
    <lineage>
        <taxon>Eukaryota</taxon>
        <taxon>Fungi</taxon>
        <taxon>Dikarya</taxon>
        <taxon>Ascomycota</taxon>
        <taxon>Pezizomycotina</taxon>
        <taxon>Eurotiomycetes</taxon>
        <taxon>Eurotiomycetidae</taxon>
        <taxon>Eurotiales</taxon>
        <taxon>Aspergillaceae</taxon>
        <taxon>Penicillium</taxon>
    </lineage>
</organism>
<feature type="domain" description="F-box" evidence="2">
    <location>
        <begin position="77"/>
        <end position="109"/>
    </location>
</feature>